<dbReference type="Proteomes" id="UP000499080">
    <property type="component" value="Unassembled WGS sequence"/>
</dbReference>
<evidence type="ECO:0000313" key="3">
    <source>
        <dbReference type="Proteomes" id="UP000499080"/>
    </source>
</evidence>
<comment type="caution">
    <text evidence="2">The sequence shown here is derived from an EMBL/GenBank/DDBJ whole genome shotgun (WGS) entry which is preliminary data.</text>
</comment>
<gene>
    <name evidence="2" type="ORF">AVEN_196482_1</name>
    <name evidence="1" type="ORF">AVEN_65587_1</name>
</gene>
<organism evidence="2 3">
    <name type="scientific">Araneus ventricosus</name>
    <name type="common">Orbweaver spider</name>
    <name type="synonym">Epeira ventricosa</name>
    <dbReference type="NCBI Taxonomy" id="182803"/>
    <lineage>
        <taxon>Eukaryota</taxon>
        <taxon>Metazoa</taxon>
        <taxon>Ecdysozoa</taxon>
        <taxon>Arthropoda</taxon>
        <taxon>Chelicerata</taxon>
        <taxon>Arachnida</taxon>
        <taxon>Araneae</taxon>
        <taxon>Araneomorphae</taxon>
        <taxon>Entelegynae</taxon>
        <taxon>Araneoidea</taxon>
        <taxon>Araneidae</taxon>
        <taxon>Araneus</taxon>
    </lineage>
</organism>
<protein>
    <submittedName>
        <fullName evidence="2">Uncharacterized protein</fullName>
    </submittedName>
</protein>
<evidence type="ECO:0000313" key="1">
    <source>
        <dbReference type="EMBL" id="GBN97776.1"/>
    </source>
</evidence>
<reference evidence="2 3" key="1">
    <citation type="journal article" date="2019" name="Sci. Rep.">
        <title>Orb-weaving spider Araneus ventricosus genome elucidates the spidroin gene catalogue.</title>
        <authorList>
            <person name="Kono N."/>
            <person name="Nakamura H."/>
            <person name="Ohtoshi R."/>
            <person name="Moran D.A.P."/>
            <person name="Shinohara A."/>
            <person name="Yoshida Y."/>
            <person name="Fujiwara M."/>
            <person name="Mori M."/>
            <person name="Tomita M."/>
            <person name="Arakawa K."/>
        </authorList>
    </citation>
    <scope>NUCLEOTIDE SEQUENCE [LARGE SCALE GENOMIC DNA]</scope>
</reference>
<proteinExistence type="predicted"/>
<keyword evidence="3" id="KW-1185">Reference proteome</keyword>
<accession>A0A4Y2TB31</accession>
<dbReference type="EMBL" id="BGPR01027357">
    <property type="protein sequence ID" value="GBN97777.1"/>
    <property type="molecule type" value="Genomic_DNA"/>
</dbReference>
<dbReference type="EMBL" id="BGPR01027356">
    <property type="protein sequence ID" value="GBN97776.1"/>
    <property type="molecule type" value="Genomic_DNA"/>
</dbReference>
<sequence>MRKIWLFQTYACSFECLALSLEYANFKGKCYLLNWDGKFFGIIGMCGIKKLSPLAMPVITVAGTTFSPSYCAVSVHPGYVSIVQAHRRLISACRKVPLTILKSLRTLQDMILLVIAHCRIYRWIFCNTSL</sequence>
<dbReference type="OrthoDB" id="8300378at2759"/>
<evidence type="ECO:0000313" key="2">
    <source>
        <dbReference type="EMBL" id="GBN97777.1"/>
    </source>
</evidence>
<name>A0A4Y2TB31_ARAVE</name>
<dbReference type="AlphaFoldDB" id="A0A4Y2TB31"/>